<dbReference type="PANTHER" id="PTHR11085:SF10">
    <property type="entry name" value="NAD-DEPENDENT PROTEIN DEACYLASE SIRTUIN-5, MITOCHONDRIAL-RELATED"/>
    <property type="match status" value="1"/>
</dbReference>
<name>A0A9P6CPV2_9AGAR</name>
<keyword evidence="3" id="KW-0808">Transferase</keyword>
<dbReference type="EMBL" id="MU150233">
    <property type="protein sequence ID" value="KAF9468384.1"/>
    <property type="molecule type" value="Genomic_DNA"/>
</dbReference>
<dbReference type="Gene3D" id="3.30.1600.10">
    <property type="entry name" value="SIR2/SIRT2 'Small Domain"/>
    <property type="match status" value="1"/>
</dbReference>
<dbReference type="Gene3D" id="3.40.50.1220">
    <property type="entry name" value="TPP-binding domain"/>
    <property type="match status" value="1"/>
</dbReference>
<evidence type="ECO:0000313" key="8">
    <source>
        <dbReference type="EMBL" id="KAF9468384.1"/>
    </source>
</evidence>
<gene>
    <name evidence="8" type="ORF">BDZ94DRAFT_1279878</name>
</gene>
<keyword evidence="9" id="KW-1185">Reference proteome</keyword>
<feature type="domain" description="Deacetylase sirtuin-type" evidence="7">
    <location>
        <begin position="1"/>
        <end position="320"/>
    </location>
</feature>
<dbReference type="GO" id="GO:0017136">
    <property type="term" value="F:histone deacetylase activity, NAD-dependent"/>
    <property type="evidence" value="ECO:0007669"/>
    <property type="project" value="TreeGrafter"/>
</dbReference>
<keyword evidence="6" id="KW-0479">Metal-binding</keyword>
<dbReference type="GO" id="GO:0005634">
    <property type="term" value="C:nucleus"/>
    <property type="evidence" value="ECO:0007669"/>
    <property type="project" value="TreeGrafter"/>
</dbReference>
<evidence type="ECO:0000256" key="5">
    <source>
        <dbReference type="ARBA" id="ARBA00023128"/>
    </source>
</evidence>
<dbReference type="InterPro" id="IPR050134">
    <property type="entry name" value="NAD-dep_sirtuin_deacylases"/>
</dbReference>
<feature type="binding site" evidence="6">
    <location>
        <position position="161"/>
    </location>
    <ligand>
        <name>Zn(2+)</name>
        <dbReference type="ChEBI" id="CHEBI:29105"/>
    </ligand>
</feature>
<dbReference type="GO" id="GO:0005739">
    <property type="term" value="C:mitochondrion"/>
    <property type="evidence" value="ECO:0007669"/>
    <property type="project" value="UniProtKB-SubCell"/>
</dbReference>
<accession>A0A9P6CPV2</accession>
<comment type="similarity">
    <text evidence="2">Belongs to the sirtuin family. Class I subfamily.</text>
</comment>
<feature type="active site" description="Proton acceptor" evidence="6">
    <location>
        <position position="153"/>
    </location>
</feature>
<dbReference type="InterPro" id="IPR026591">
    <property type="entry name" value="Sirtuin_cat_small_dom_sf"/>
</dbReference>
<evidence type="ECO:0000256" key="2">
    <source>
        <dbReference type="ARBA" id="ARBA00006924"/>
    </source>
</evidence>
<dbReference type="Proteomes" id="UP000807353">
    <property type="component" value="Unassembled WGS sequence"/>
</dbReference>
<proteinExistence type="inferred from homology"/>
<evidence type="ECO:0000256" key="1">
    <source>
        <dbReference type="ARBA" id="ARBA00004173"/>
    </source>
</evidence>
<sequence>MEPSSDKSKFRTALASAKSIVILSGAGLSAASGIPTYRKADNSLWNNFDPEKYAVPEAFKNDPIGVWTFYHRRRGEYLLAKPNNAHRALAALAHPPTLSRVAPQHATPRVLHVTQNVDALALRVLESLPVTNSEGEEELGRDEIVKDALVEMHGDIFVTRCTSCQHIKRSYEPTLASVLAELERHNSTGGAPDAVPIVTLEQLPKCGGDAWSGSNRYGRCGGLLRPEVVWFGEVPPLMGEISRRMSKCDLLLVVGTSSTVHPAAGFAAQVKKNGGAVAVFNLGRSTGDDQADYLFLGPCDETLPDLLDVESDIRSLWPEL</sequence>
<keyword evidence="4" id="KW-0520">NAD</keyword>
<reference evidence="8" key="1">
    <citation type="submission" date="2020-11" db="EMBL/GenBank/DDBJ databases">
        <authorList>
            <consortium name="DOE Joint Genome Institute"/>
            <person name="Ahrendt S."/>
            <person name="Riley R."/>
            <person name="Andreopoulos W."/>
            <person name="Labutti K."/>
            <person name="Pangilinan J."/>
            <person name="Ruiz-Duenas F.J."/>
            <person name="Barrasa J.M."/>
            <person name="Sanchez-Garcia M."/>
            <person name="Camarero S."/>
            <person name="Miyauchi S."/>
            <person name="Serrano A."/>
            <person name="Linde D."/>
            <person name="Babiker R."/>
            <person name="Drula E."/>
            <person name="Ayuso-Fernandez I."/>
            <person name="Pacheco R."/>
            <person name="Padilla G."/>
            <person name="Ferreira P."/>
            <person name="Barriuso J."/>
            <person name="Kellner H."/>
            <person name="Castanera R."/>
            <person name="Alfaro M."/>
            <person name="Ramirez L."/>
            <person name="Pisabarro A.G."/>
            <person name="Kuo A."/>
            <person name="Tritt A."/>
            <person name="Lipzen A."/>
            <person name="He G."/>
            <person name="Yan M."/>
            <person name="Ng V."/>
            <person name="Cullen D."/>
            <person name="Martin F."/>
            <person name="Rosso M.-N."/>
            <person name="Henrissat B."/>
            <person name="Hibbett D."/>
            <person name="Martinez A.T."/>
            <person name="Grigoriev I.V."/>
        </authorList>
    </citation>
    <scope>NUCLEOTIDE SEQUENCE</scope>
    <source>
        <strain evidence="8">CBS 247.69</strain>
    </source>
</reference>
<dbReference type="GO" id="GO:0070403">
    <property type="term" value="F:NAD+ binding"/>
    <property type="evidence" value="ECO:0007669"/>
    <property type="project" value="InterPro"/>
</dbReference>
<evidence type="ECO:0000256" key="6">
    <source>
        <dbReference type="PROSITE-ProRule" id="PRU00236"/>
    </source>
</evidence>
<comment type="subcellular location">
    <subcellularLocation>
        <location evidence="1">Mitochondrion</location>
    </subcellularLocation>
</comment>
<dbReference type="InterPro" id="IPR029035">
    <property type="entry name" value="DHS-like_NAD/FAD-binding_dom"/>
</dbReference>
<dbReference type="InterPro" id="IPR003000">
    <property type="entry name" value="Sirtuin"/>
</dbReference>
<feature type="binding site" evidence="6">
    <location>
        <position position="220"/>
    </location>
    <ligand>
        <name>Zn(2+)</name>
        <dbReference type="ChEBI" id="CHEBI:29105"/>
    </ligand>
</feature>
<dbReference type="InterPro" id="IPR026590">
    <property type="entry name" value="Ssirtuin_cat_dom"/>
</dbReference>
<feature type="binding site" evidence="6">
    <location>
        <position position="164"/>
    </location>
    <ligand>
        <name>Zn(2+)</name>
        <dbReference type="ChEBI" id="CHEBI:29105"/>
    </ligand>
</feature>
<keyword evidence="6" id="KW-0862">Zinc</keyword>
<dbReference type="OrthoDB" id="424302at2759"/>
<comment type="caution">
    <text evidence="8">The sequence shown here is derived from an EMBL/GenBank/DDBJ whole genome shotgun (WGS) entry which is preliminary data.</text>
</comment>
<dbReference type="GO" id="GO:0046872">
    <property type="term" value="F:metal ion binding"/>
    <property type="evidence" value="ECO:0007669"/>
    <property type="project" value="UniProtKB-KW"/>
</dbReference>
<keyword evidence="5" id="KW-0496">Mitochondrion</keyword>
<dbReference type="SUPFAM" id="SSF52467">
    <property type="entry name" value="DHS-like NAD/FAD-binding domain"/>
    <property type="match status" value="1"/>
</dbReference>
<evidence type="ECO:0000256" key="4">
    <source>
        <dbReference type="ARBA" id="ARBA00023027"/>
    </source>
</evidence>
<evidence type="ECO:0000259" key="7">
    <source>
        <dbReference type="PROSITE" id="PS50305"/>
    </source>
</evidence>
<feature type="binding site" evidence="6">
    <location>
        <position position="206"/>
    </location>
    <ligand>
        <name>Zn(2+)</name>
        <dbReference type="ChEBI" id="CHEBI:29105"/>
    </ligand>
</feature>
<dbReference type="AlphaFoldDB" id="A0A9P6CPV2"/>
<dbReference type="PANTHER" id="PTHR11085">
    <property type="entry name" value="NAD-DEPENDENT PROTEIN DEACYLASE SIRTUIN-5, MITOCHONDRIAL-RELATED"/>
    <property type="match status" value="1"/>
</dbReference>
<evidence type="ECO:0000256" key="3">
    <source>
        <dbReference type="ARBA" id="ARBA00022679"/>
    </source>
</evidence>
<dbReference type="Pfam" id="PF02146">
    <property type="entry name" value="SIR2"/>
    <property type="match status" value="1"/>
</dbReference>
<protein>
    <submittedName>
        <fullName evidence="8">DHS-like NAD/FAD-binding domain-containing protein</fullName>
    </submittedName>
</protein>
<evidence type="ECO:0000313" key="9">
    <source>
        <dbReference type="Proteomes" id="UP000807353"/>
    </source>
</evidence>
<dbReference type="PROSITE" id="PS50305">
    <property type="entry name" value="SIRTUIN"/>
    <property type="match status" value="1"/>
</dbReference>
<organism evidence="8 9">
    <name type="scientific">Collybia nuda</name>
    <dbReference type="NCBI Taxonomy" id="64659"/>
    <lineage>
        <taxon>Eukaryota</taxon>
        <taxon>Fungi</taxon>
        <taxon>Dikarya</taxon>
        <taxon>Basidiomycota</taxon>
        <taxon>Agaricomycotina</taxon>
        <taxon>Agaricomycetes</taxon>
        <taxon>Agaricomycetidae</taxon>
        <taxon>Agaricales</taxon>
        <taxon>Tricholomatineae</taxon>
        <taxon>Clitocybaceae</taxon>
        <taxon>Collybia</taxon>
    </lineage>
</organism>